<reference evidence="5 6" key="1">
    <citation type="submission" date="2021-11" db="EMBL/GenBank/DDBJ databases">
        <authorList>
            <person name="Islam A."/>
            <person name="Islam S."/>
            <person name="Flora M.S."/>
            <person name="Rahman M."/>
            <person name="Ziaur R.M."/>
            <person name="Epstein J.H."/>
            <person name="Hassan M."/>
            <person name="Klassen M."/>
            <person name="Woodard K."/>
            <person name="Webb A."/>
            <person name="Webby R.J."/>
            <person name="El Zowalaty M.E."/>
        </authorList>
    </citation>
    <scope>NUCLEOTIDE SEQUENCE [LARGE SCALE GENOMIC DNA]</scope>
    <source>
        <strain evidence="5">Pf1</strain>
    </source>
</reference>
<dbReference type="InterPro" id="IPR023779">
    <property type="entry name" value="Chromodomain_CS"/>
</dbReference>
<keyword evidence="6" id="KW-1185">Reference proteome</keyword>
<gene>
    <name evidence="5" type="ORF">PFR001_LOCUS1295</name>
</gene>
<evidence type="ECO:0000256" key="2">
    <source>
        <dbReference type="ARBA" id="ARBA00023242"/>
    </source>
</evidence>
<feature type="compositionally biased region" description="Basic residues" evidence="3">
    <location>
        <begin position="409"/>
        <end position="419"/>
    </location>
</feature>
<dbReference type="SMART" id="SM00298">
    <property type="entry name" value="CHROMO"/>
    <property type="match status" value="2"/>
</dbReference>
<comment type="subcellular location">
    <subcellularLocation>
        <location evidence="1">Nucleus</location>
    </subcellularLocation>
</comment>
<comment type="caution">
    <text evidence="5">The sequence shown here is derived from an EMBL/GenBank/DDBJ whole genome shotgun (WGS) entry which is preliminary data.</text>
</comment>
<dbReference type="InterPro" id="IPR051219">
    <property type="entry name" value="Heterochromatin_chromo-domain"/>
</dbReference>
<feature type="compositionally biased region" description="Basic and acidic residues" evidence="3">
    <location>
        <begin position="541"/>
        <end position="570"/>
    </location>
</feature>
<dbReference type="CDD" id="cd00024">
    <property type="entry name" value="CD_CSD"/>
    <property type="match status" value="1"/>
</dbReference>
<proteinExistence type="predicted"/>
<keyword evidence="2" id="KW-0539">Nucleus</keyword>
<organism evidence="5 6">
    <name type="scientific">Peronospora farinosa</name>
    <dbReference type="NCBI Taxonomy" id="134698"/>
    <lineage>
        <taxon>Eukaryota</taxon>
        <taxon>Sar</taxon>
        <taxon>Stramenopiles</taxon>
        <taxon>Oomycota</taxon>
        <taxon>Peronosporomycetes</taxon>
        <taxon>Peronosporales</taxon>
        <taxon>Peronosporaceae</taxon>
        <taxon>Peronospora</taxon>
    </lineage>
</organism>
<dbReference type="InterPro" id="IPR000953">
    <property type="entry name" value="Chromo/chromo_shadow_dom"/>
</dbReference>
<evidence type="ECO:0000313" key="6">
    <source>
        <dbReference type="Proteomes" id="UP001157938"/>
    </source>
</evidence>
<evidence type="ECO:0000256" key="3">
    <source>
        <dbReference type="SAM" id="MobiDB-lite"/>
    </source>
</evidence>
<dbReference type="PROSITE" id="PS50013">
    <property type="entry name" value="CHROMO_2"/>
    <property type="match status" value="1"/>
</dbReference>
<feature type="domain" description="Chromo" evidence="4">
    <location>
        <begin position="435"/>
        <end position="495"/>
    </location>
</feature>
<evidence type="ECO:0000259" key="4">
    <source>
        <dbReference type="PROSITE" id="PS50013"/>
    </source>
</evidence>
<evidence type="ECO:0000313" key="5">
    <source>
        <dbReference type="EMBL" id="CAH0485611.1"/>
    </source>
</evidence>
<protein>
    <recommendedName>
        <fullName evidence="4">Chromo domain-containing protein</fullName>
    </recommendedName>
</protein>
<sequence length="591" mass="66079">MTSIETSVTRATATNLPTSSHWEKEFFTTWLRLMERQKDETDLTQALQSLLTQDGDAIIKLQDAKHHANMMSANDKTMTELMAQLHEFFFRDIVPALKKMRKDENTSTVSLQRQEDPLDRYLEHGDDGTAMSQAFVDNMSGWAVPVESGRQEKMKKKVHEKKKKKKMKNVKVVSYVSSQVGEEEVIAELENDEDSDDEISSDMFHDMLIANSLKLTAMQAPDYSTMTPGHVYQQRVAAVPKTMVSQGSTAGNRASAHSPTAAAVAGRLRTRSSTSASPKAIVDKGKVKKALKCVPSPARICLSSRSRSVSGSTPGSQMHSPSDPANKKKSRIGKIAAASLVADQVLDVRTYGTTKEYLIRWQNRSTPLWISRRKSPPQAKELIDAYAATLRKRNSTSESQENARGGSPAKRKKSARHGAKVQMGGGPGANETKFYTVDHIVNHRTRYNKRQYLVRWENYSESSDTWENANKLRIDVPDIVEAYEEKLQCDDTQTDADHLAKIVDDTMVGSKRKSTTTKRRIGNEDVADKGTLDVKRVADERTKEKRRRITTDDEGKSDGADEDILSKDDCQIDLGEAELEEEWSDGESLDN</sequence>
<evidence type="ECO:0000256" key="1">
    <source>
        <dbReference type="ARBA" id="ARBA00004123"/>
    </source>
</evidence>
<dbReference type="EMBL" id="CAKLBC010000265">
    <property type="protein sequence ID" value="CAH0485611.1"/>
    <property type="molecule type" value="Genomic_DNA"/>
</dbReference>
<feature type="compositionally biased region" description="Acidic residues" evidence="3">
    <location>
        <begin position="575"/>
        <end position="591"/>
    </location>
</feature>
<feature type="region of interest" description="Disordered" evidence="3">
    <location>
        <begin position="304"/>
        <end position="331"/>
    </location>
</feature>
<dbReference type="Gene3D" id="2.40.50.40">
    <property type="match status" value="2"/>
</dbReference>
<dbReference type="PANTHER" id="PTHR22812">
    <property type="entry name" value="CHROMOBOX PROTEIN"/>
    <property type="match status" value="1"/>
</dbReference>
<dbReference type="PROSITE" id="PS00598">
    <property type="entry name" value="CHROMO_1"/>
    <property type="match status" value="1"/>
</dbReference>
<dbReference type="Pfam" id="PF00385">
    <property type="entry name" value="Chromo"/>
    <property type="match status" value="1"/>
</dbReference>
<feature type="region of interest" description="Disordered" evidence="3">
    <location>
        <begin position="391"/>
        <end position="432"/>
    </location>
</feature>
<dbReference type="SUPFAM" id="SSF54160">
    <property type="entry name" value="Chromo domain-like"/>
    <property type="match status" value="2"/>
</dbReference>
<feature type="region of interest" description="Disordered" evidence="3">
    <location>
        <begin position="541"/>
        <end position="591"/>
    </location>
</feature>
<feature type="compositionally biased region" description="Low complexity" evidence="3">
    <location>
        <begin position="304"/>
        <end position="316"/>
    </location>
</feature>
<dbReference type="InterPro" id="IPR023780">
    <property type="entry name" value="Chromo_domain"/>
</dbReference>
<accession>A0ABN8BXM4</accession>
<name>A0ABN8BXM4_9STRA</name>
<dbReference type="InterPro" id="IPR016197">
    <property type="entry name" value="Chromo-like_dom_sf"/>
</dbReference>
<dbReference type="Proteomes" id="UP001157938">
    <property type="component" value="Unassembled WGS sequence"/>
</dbReference>